<dbReference type="AlphaFoldDB" id="A0A0A8YYC5"/>
<feature type="compositionally biased region" description="Gly residues" evidence="1">
    <location>
        <begin position="1"/>
        <end position="18"/>
    </location>
</feature>
<evidence type="ECO:0000256" key="1">
    <source>
        <dbReference type="SAM" id="MobiDB-lite"/>
    </source>
</evidence>
<sequence length="40" mass="4019">MDGSGTGNGAGGSGGGGLRSMDAEQLRECGHRMVDFVADY</sequence>
<name>A0A0A8YYC5_ARUDO</name>
<evidence type="ECO:0000313" key="2">
    <source>
        <dbReference type="EMBL" id="JAD29500.1"/>
    </source>
</evidence>
<protein>
    <submittedName>
        <fullName evidence="2">Uncharacterized protein</fullName>
    </submittedName>
</protein>
<dbReference type="EMBL" id="GBRH01268395">
    <property type="protein sequence ID" value="JAD29500.1"/>
    <property type="molecule type" value="Transcribed_RNA"/>
</dbReference>
<organism evidence="2">
    <name type="scientific">Arundo donax</name>
    <name type="common">Giant reed</name>
    <name type="synonym">Donax arundinaceus</name>
    <dbReference type="NCBI Taxonomy" id="35708"/>
    <lineage>
        <taxon>Eukaryota</taxon>
        <taxon>Viridiplantae</taxon>
        <taxon>Streptophyta</taxon>
        <taxon>Embryophyta</taxon>
        <taxon>Tracheophyta</taxon>
        <taxon>Spermatophyta</taxon>
        <taxon>Magnoliopsida</taxon>
        <taxon>Liliopsida</taxon>
        <taxon>Poales</taxon>
        <taxon>Poaceae</taxon>
        <taxon>PACMAD clade</taxon>
        <taxon>Arundinoideae</taxon>
        <taxon>Arundineae</taxon>
        <taxon>Arundo</taxon>
    </lineage>
</organism>
<reference evidence="2" key="2">
    <citation type="journal article" date="2015" name="Data Brief">
        <title>Shoot transcriptome of the giant reed, Arundo donax.</title>
        <authorList>
            <person name="Barrero R.A."/>
            <person name="Guerrero F.D."/>
            <person name="Moolhuijzen P."/>
            <person name="Goolsby J.A."/>
            <person name="Tidwell J."/>
            <person name="Bellgard S.E."/>
            <person name="Bellgard M.I."/>
        </authorList>
    </citation>
    <scope>NUCLEOTIDE SEQUENCE</scope>
    <source>
        <tissue evidence="2">Shoot tissue taken approximately 20 cm above the soil surface</tissue>
    </source>
</reference>
<reference evidence="2" key="1">
    <citation type="submission" date="2014-09" db="EMBL/GenBank/DDBJ databases">
        <authorList>
            <person name="Magalhaes I.L.F."/>
            <person name="Oliveira U."/>
            <person name="Santos F.R."/>
            <person name="Vidigal T.H.D.A."/>
            <person name="Brescovit A.D."/>
            <person name="Santos A.J."/>
        </authorList>
    </citation>
    <scope>NUCLEOTIDE SEQUENCE</scope>
    <source>
        <tissue evidence="2">Shoot tissue taken approximately 20 cm above the soil surface</tissue>
    </source>
</reference>
<accession>A0A0A8YYC5</accession>
<feature type="region of interest" description="Disordered" evidence="1">
    <location>
        <begin position="1"/>
        <end position="23"/>
    </location>
</feature>
<proteinExistence type="predicted"/>